<dbReference type="CDD" id="cd00090">
    <property type="entry name" value="HTH_ARSR"/>
    <property type="match status" value="1"/>
</dbReference>
<dbReference type="GO" id="GO:0043200">
    <property type="term" value="P:response to amino acid"/>
    <property type="evidence" value="ECO:0007669"/>
    <property type="project" value="TreeGrafter"/>
</dbReference>
<dbReference type="PANTHER" id="PTHR30154:SF34">
    <property type="entry name" value="TRANSCRIPTIONAL REGULATOR AZLB"/>
    <property type="match status" value="1"/>
</dbReference>
<organism evidence="5 6">
    <name type="scientific">Luteibacter yeojuensis</name>
    <dbReference type="NCBI Taxonomy" id="345309"/>
    <lineage>
        <taxon>Bacteria</taxon>
        <taxon>Pseudomonadati</taxon>
        <taxon>Pseudomonadota</taxon>
        <taxon>Gammaproteobacteria</taxon>
        <taxon>Lysobacterales</taxon>
        <taxon>Rhodanobacteraceae</taxon>
        <taxon>Luteibacter</taxon>
    </lineage>
</organism>
<dbReference type="GO" id="GO:0006355">
    <property type="term" value="P:regulation of DNA-templated transcription"/>
    <property type="evidence" value="ECO:0007669"/>
    <property type="project" value="UniProtKB-ARBA"/>
</dbReference>
<evidence type="ECO:0000313" key="5">
    <source>
        <dbReference type="EMBL" id="NID14590.1"/>
    </source>
</evidence>
<dbReference type="Pfam" id="PF01037">
    <property type="entry name" value="AsnC_trans_reg"/>
    <property type="match status" value="1"/>
</dbReference>
<name>A0A7X5QSG8_9GAMM</name>
<dbReference type="InterPro" id="IPR011991">
    <property type="entry name" value="ArsR-like_HTH"/>
</dbReference>
<comment type="caution">
    <text evidence="5">The sequence shown here is derived from an EMBL/GenBank/DDBJ whole genome shotgun (WGS) entry which is preliminary data.</text>
</comment>
<sequence>MARPRRSATIDPPDAFDLAILRILQQDNLTPQRVIGDRVNLSAPAVQRRIRRMEKEGVIQENVAVVDPERIGSALTIVVLVQVENETSDLIDKAKKSFTDDPNVQQCYYVTGATDFVLVVTVADMAEYERLTRRLFFANGNVKRFETLIAMDRVKTSLRVPIEAPERR</sequence>
<dbReference type="AlphaFoldDB" id="A0A7X5QSG8"/>
<keyword evidence="2" id="KW-0238">DNA-binding</keyword>
<dbReference type="PRINTS" id="PR00033">
    <property type="entry name" value="HTHASNC"/>
</dbReference>
<feature type="domain" description="HTH asnC-type" evidence="4">
    <location>
        <begin position="13"/>
        <end position="74"/>
    </location>
</feature>
<gene>
    <name evidence="5" type="ORF">HBF32_03815</name>
</gene>
<dbReference type="InterPro" id="IPR019887">
    <property type="entry name" value="Tscrpt_reg_AsnC/Lrp_C"/>
</dbReference>
<keyword evidence="6" id="KW-1185">Reference proteome</keyword>
<dbReference type="SUPFAM" id="SSF46785">
    <property type="entry name" value="Winged helix' DNA-binding domain"/>
    <property type="match status" value="1"/>
</dbReference>
<proteinExistence type="predicted"/>
<dbReference type="InterPro" id="IPR036388">
    <property type="entry name" value="WH-like_DNA-bd_sf"/>
</dbReference>
<dbReference type="PANTHER" id="PTHR30154">
    <property type="entry name" value="LEUCINE-RESPONSIVE REGULATORY PROTEIN"/>
    <property type="match status" value="1"/>
</dbReference>
<dbReference type="RefSeq" id="WP_166698296.1">
    <property type="nucleotide sequence ID" value="NZ_JAAQTL010000001.1"/>
</dbReference>
<protein>
    <submittedName>
        <fullName evidence="5">Lrp/AsnC family transcriptional regulator</fullName>
    </submittedName>
</protein>
<evidence type="ECO:0000313" key="6">
    <source>
        <dbReference type="Proteomes" id="UP000518878"/>
    </source>
</evidence>
<keyword evidence="3" id="KW-0804">Transcription</keyword>
<dbReference type="SUPFAM" id="SSF54909">
    <property type="entry name" value="Dimeric alpha+beta barrel"/>
    <property type="match status" value="1"/>
</dbReference>
<dbReference type="InterPro" id="IPR036390">
    <property type="entry name" value="WH_DNA-bd_sf"/>
</dbReference>
<keyword evidence="1" id="KW-0805">Transcription regulation</keyword>
<evidence type="ECO:0000256" key="1">
    <source>
        <dbReference type="ARBA" id="ARBA00023015"/>
    </source>
</evidence>
<dbReference type="InterPro" id="IPR000485">
    <property type="entry name" value="AsnC-type_HTH_dom"/>
</dbReference>
<dbReference type="EMBL" id="JAAQTL010000001">
    <property type="protein sequence ID" value="NID14590.1"/>
    <property type="molecule type" value="Genomic_DNA"/>
</dbReference>
<dbReference type="Pfam" id="PF13412">
    <property type="entry name" value="HTH_24"/>
    <property type="match status" value="1"/>
</dbReference>
<evidence type="ECO:0000256" key="3">
    <source>
        <dbReference type="ARBA" id="ARBA00023163"/>
    </source>
</evidence>
<evidence type="ECO:0000256" key="2">
    <source>
        <dbReference type="ARBA" id="ARBA00023125"/>
    </source>
</evidence>
<dbReference type="Proteomes" id="UP000518878">
    <property type="component" value="Unassembled WGS sequence"/>
</dbReference>
<dbReference type="Gene3D" id="1.10.10.10">
    <property type="entry name" value="Winged helix-like DNA-binding domain superfamily/Winged helix DNA-binding domain"/>
    <property type="match status" value="1"/>
</dbReference>
<dbReference type="InterPro" id="IPR019888">
    <property type="entry name" value="Tscrpt_reg_AsnC-like"/>
</dbReference>
<dbReference type="GO" id="GO:0005829">
    <property type="term" value="C:cytosol"/>
    <property type="evidence" value="ECO:0007669"/>
    <property type="project" value="TreeGrafter"/>
</dbReference>
<accession>A0A7X5QSG8</accession>
<evidence type="ECO:0000259" key="4">
    <source>
        <dbReference type="PROSITE" id="PS50956"/>
    </source>
</evidence>
<dbReference type="SMART" id="SM00344">
    <property type="entry name" value="HTH_ASNC"/>
    <property type="match status" value="1"/>
</dbReference>
<dbReference type="InterPro" id="IPR011008">
    <property type="entry name" value="Dimeric_a/b-barrel"/>
</dbReference>
<dbReference type="Gene3D" id="3.30.70.920">
    <property type="match status" value="1"/>
</dbReference>
<dbReference type="GO" id="GO:0043565">
    <property type="term" value="F:sequence-specific DNA binding"/>
    <property type="evidence" value="ECO:0007669"/>
    <property type="project" value="InterPro"/>
</dbReference>
<dbReference type="PROSITE" id="PS50956">
    <property type="entry name" value="HTH_ASNC_2"/>
    <property type="match status" value="1"/>
</dbReference>
<reference evidence="5 6" key="1">
    <citation type="journal article" date="2006" name="Int. J. Syst. Evol. Microbiol.">
        <title>Dyella yeojuensis sp. nov., isolated from greenhouse soil in Korea.</title>
        <authorList>
            <person name="Kim B.Y."/>
            <person name="Weon H.Y."/>
            <person name="Lee K.H."/>
            <person name="Seok S.J."/>
            <person name="Kwon S.W."/>
            <person name="Go S.J."/>
            <person name="Stackebrandt E."/>
        </authorList>
    </citation>
    <scope>NUCLEOTIDE SEQUENCE [LARGE SCALE GENOMIC DNA]</scope>
    <source>
        <strain evidence="5 6">DSM 17673</strain>
    </source>
</reference>